<sequence length="637" mass="69509">MPAVPYVSQVLLKIDGQDAPAALLDDIVQVVVEESLHLPSMFTLTIKNTSQPGRSQDAMWQHESKFAIGKSIKIGFVESSTAAQEYHQAEQGYVIDGEITAIETQFSSDAQAPIIIRGYDISHRLHRGRHSQSFQNMTDSDIISRVAQSAGLTLGTIDSTTIAHDYVFQENQTHMQFLRERAARNGFELYVQDGKLNCRKPRSDSTLTLKWLLDLNSFRVRVSSADQVSSVEVRGWDYQRKEAIVATKNSPTALTSIAAGDRNAASTSFNTQPKLIVVDQPVNSTAEAEKIAQALVDELGGELVHADAKAEGNPAIRPGRVAKLADMGKYSGDYYITETRHVFQERVYQTEFSVRGLRGNDLLSMLSATTPLQPGQTLMIAKVTNNKDPKKWGRVRVKFPTLTEAHESNWARVISLGAGTNRGFDCLPEVNDEVLVGFEHGDIHRPFVIGGVWNGTDAPPTSVDDSVADGKVRLRTFKTRVGHELQFVEEDKGSSNKGVQIKSSTGHLLHFDDKDKQVTLKTNSGNEVCLDEQNKQIEIKTPGSNSLKFEDQTKKITMSSTGDLNISAMQNISLKVGGSEIKISNSGISIKMGGNKIEIAAAGITVQATGMVNVKGISTTVKGDATVTVSAPVINLN</sequence>
<dbReference type="SUPFAM" id="SSF69255">
    <property type="entry name" value="gp5 N-terminal domain-like"/>
    <property type="match status" value="1"/>
</dbReference>
<feature type="domain" description="YqbQ/XkdQ" evidence="2">
    <location>
        <begin position="111"/>
        <end position="351"/>
    </location>
</feature>
<dbReference type="EMBL" id="CP130144">
    <property type="protein sequence ID" value="WNZ43453.1"/>
    <property type="molecule type" value="Genomic_DNA"/>
</dbReference>
<reference evidence="3" key="2">
    <citation type="submission" date="2023-07" db="EMBL/GenBank/DDBJ databases">
        <authorList>
            <person name="Bai X.-H."/>
            <person name="Wang H.-H."/>
            <person name="Wang J."/>
            <person name="Ma M.-Y."/>
            <person name="Hu H.-H."/>
            <person name="Song Z.-L."/>
            <person name="Ma H.-G."/>
            <person name="Fan Y."/>
            <person name="Du C.-Y."/>
            <person name="Xu J.-C."/>
        </authorList>
    </citation>
    <scope>NUCLEOTIDE SEQUENCE</scope>
    <source>
        <strain evidence="3">CZ1</strain>
    </source>
</reference>
<dbReference type="AlphaFoldDB" id="A0AA96WPV5"/>
<dbReference type="InterPro" id="IPR047702">
    <property type="entry name" value="VgrG-rel"/>
</dbReference>
<gene>
    <name evidence="3" type="ORF">Q2T42_16540</name>
</gene>
<dbReference type="Pfam" id="PF04717">
    <property type="entry name" value="Phage_base_V"/>
    <property type="match status" value="1"/>
</dbReference>
<dbReference type="InterPro" id="IPR037026">
    <property type="entry name" value="Vgr_OB-fold_dom_sf"/>
</dbReference>
<organism evidence="3">
    <name type="scientific">Leptolyngbya boryana CZ1</name>
    <dbReference type="NCBI Taxonomy" id="3060204"/>
    <lineage>
        <taxon>Bacteria</taxon>
        <taxon>Bacillati</taxon>
        <taxon>Cyanobacteriota</taxon>
        <taxon>Cyanophyceae</taxon>
        <taxon>Leptolyngbyales</taxon>
        <taxon>Leptolyngbyaceae</taxon>
        <taxon>Leptolyngbya group</taxon>
        <taxon>Leptolyngbya</taxon>
    </lineage>
</organism>
<dbReference type="Gene3D" id="3.55.50.10">
    <property type="entry name" value="Baseplate protein-like domains"/>
    <property type="match status" value="1"/>
</dbReference>
<reference evidence="3" key="1">
    <citation type="journal article" date="2023" name="Plants (Basel)">
        <title>Genomic Analysis of Leptolyngbya boryana CZ1 Reveals Efficient Carbon Fixation Modules.</title>
        <authorList>
            <person name="Bai X."/>
            <person name="Wang H."/>
            <person name="Cheng W."/>
            <person name="Wang J."/>
            <person name="Ma M."/>
            <person name="Hu H."/>
            <person name="Song Z."/>
            <person name="Ma H."/>
            <person name="Fan Y."/>
            <person name="Du C."/>
            <person name="Xu J."/>
        </authorList>
    </citation>
    <scope>NUCLEOTIDE SEQUENCE</scope>
    <source>
        <strain evidence="3">CZ1</strain>
    </source>
</reference>
<dbReference type="RefSeq" id="WP_287455594.1">
    <property type="nucleotide sequence ID" value="NZ_CP130144.1"/>
</dbReference>
<evidence type="ECO:0000313" key="3">
    <source>
        <dbReference type="EMBL" id="WNZ43453.1"/>
    </source>
</evidence>
<dbReference type="SUPFAM" id="SSF69349">
    <property type="entry name" value="Phage fibre proteins"/>
    <property type="match status" value="1"/>
</dbReference>
<protein>
    <submittedName>
        <fullName evidence="3">VgrG-related protein</fullName>
    </submittedName>
</protein>
<accession>A0AA96WPV5</accession>
<dbReference type="Pfam" id="PF24032">
    <property type="entry name" value="YQBQ"/>
    <property type="match status" value="1"/>
</dbReference>
<feature type="domain" description="Gp5/Type VI secretion system Vgr protein OB-fold" evidence="1">
    <location>
        <begin position="380"/>
        <end position="453"/>
    </location>
</feature>
<dbReference type="SUPFAM" id="SSF69279">
    <property type="entry name" value="Phage tail proteins"/>
    <property type="match status" value="1"/>
</dbReference>
<dbReference type="InterPro" id="IPR006531">
    <property type="entry name" value="Gp5/Vgr_OB"/>
</dbReference>
<name>A0AA96WPV5_LEPBY</name>
<dbReference type="Gene3D" id="2.40.50.230">
    <property type="entry name" value="Gp5 N-terminal domain"/>
    <property type="match status" value="1"/>
</dbReference>
<dbReference type="InterPro" id="IPR056937">
    <property type="entry name" value="YqbQ/XkdQ"/>
</dbReference>
<evidence type="ECO:0000259" key="1">
    <source>
        <dbReference type="Pfam" id="PF04717"/>
    </source>
</evidence>
<evidence type="ECO:0000259" key="2">
    <source>
        <dbReference type="Pfam" id="PF24032"/>
    </source>
</evidence>
<dbReference type="NCBIfam" id="NF033848">
    <property type="entry name" value="VgrG_rel"/>
    <property type="match status" value="1"/>
</dbReference>
<proteinExistence type="predicted"/>